<name>A0ABR2XM99_9PEZI</name>
<organism evidence="1 2">
    <name type="scientific">Seiridium cardinale</name>
    <dbReference type="NCBI Taxonomy" id="138064"/>
    <lineage>
        <taxon>Eukaryota</taxon>
        <taxon>Fungi</taxon>
        <taxon>Dikarya</taxon>
        <taxon>Ascomycota</taxon>
        <taxon>Pezizomycotina</taxon>
        <taxon>Sordariomycetes</taxon>
        <taxon>Xylariomycetidae</taxon>
        <taxon>Amphisphaeriales</taxon>
        <taxon>Sporocadaceae</taxon>
        <taxon>Seiridium</taxon>
    </lineage>
</organism>
<keyword evidence="2" id="KW-1185">Reference proteome</keyword>
<dbReference type="EMBL" id="JARVKM010000038">
    <property type="protein sequence ID" value="KAK9774921.1"/>
    <property type="molecule type" value="Genomic_DNA"/>
</dbReference>
<gene>
    <name evidence="1" type="ORF">SCAR479_08476</name>
</gene>
<evidence type="ECO:0000313" key="2">
    <source>
        <dbReference type="Proteomes" id="UP001465668"/>
    </source>
</evidence>
<protein>
    <submittedName>
        <fullName evidence="1">2EXR domain-containing protein</fullName>
    </submittedName>
</protein>
<reference evidence="1 2" key="1">
    <citation type="submission" date="2024-02" db="EMBL/GenBank/DDBJ databases">
        <title>First draft genome assembly of two strains of Seiridium cardinale.</title>
        <authorList>
            <person name="Emiliani G."/>
            <person name="Scali E."/>
        </authorList>
    </citation>
    <scope>NUCLEOTIDE SEQUENCE [LARGE SCALE GENOMIC DNA]</scope>
    <source>
        <strain evidence="1 2">BM-138-000479</strain>
    </source>
</reference>
<sequence length="345" mass="39883">MDAILLHHGQSTPATHQEEHYCIIVEGYQLLSRLLRINRESRDAALSFYRIRLPCWITKDVSSVDGLAPGTVYYNPKYEFLQVMPENMDVVEFFYDLKSKYDPRRISLLNFAVEETQLDREAGLITSRWRQNSPALRKAFIETISQLEEVFFVSVQKVVRQVLGRDAGALTMDKSIFNRSFPIMAQALKFDRISRDPRSIGHDLSNLFISRNPRSLLDSWQRMLDTLDINPSRAQYRILLAFEPIGSQNAIFDRKSAEKWLQKEDDLWTGSHQPTGPFSSLNLKKIAPAQLGEFRQDQGEAVKPAIGFWLFPIETFPEQSSTGPRTFIYNVVEHWPELGLFRVHE</sequence>
<proteinExistence type="predicted"/>
<accession>A0ABR2XM99</accession>
<comment type="caution">
    <text evidence="1">The sequence shown here is derived from an EMBL/GenBank/DDBJ whole genome shotgun (WGS) entry which is preliminary data.</text>
</comment>
<dbReference type="Proteomes" id="UP001465668">
    <property type="component" value="Unassembled WGS sequence"/>
</dbReference>
<evidence type="ECO:0000313" key="1">
    <source>
        <dbReference type="EMBL" id="KAK9774921.1"/>
    </source>
</evidence>